<dbReference type="AlphaFoldDB" id="A0A3S3S259"/>
<reference evidence="1 2" key="1">
    <citation type="submission" date="2019-01" db="EMBL/GenBank/DDBJ databases">
        <title>The draft genome of Rhizobium sp. 24NR.</title>
        <authorList>
            <person name="Liu L."/>
            <person name="Liang L."/>
            <person name="Shi S."/>
            <person name="Xu L."/>
            <person name="Wang X."/>
            <person name="Li L."/>
            <person name="Zhang X."/>
        </authorList>
    </citation>
    <scope>NUCLEOTIDE SEQUENCE [LARGE SCALE GENOMIC DNA]</scope>
    <source>
        <strain evidence="1 2">24NR</strain>
    </source>
</reference>
<sequence length="246" mass="27596">MGTTNPHQLTKKQHIIPRKSIARFCNDGGLVRVTRRDGATFPAKPKNAVFFASRMWEERSENGHKPIEDKFQEIADAVCNAELTSLDQRQSDQVTAMFALWAVRSRLVEANAAGSGLQAMPGVKGLLPHANISGWSSDDRDQLEKSNYVVCDPDGSIPGRMFAWPRMQREINLICNRGSAMKWGVLHAGEGEFVMPDRYQQTWMFPLSPTILLAAERGPETLSADAVARVNSISMSEHRQWFLEKR</sequence>
<evidence type="ECO:0000313" key="1">
    <source>
        <dbReference type="EMBL" id="RWX74865.1"/>
    </source>
</evidence>
<organism evidence="1 2">
    <name type="scientific">Neorhizobium lilium</name>
    <dbReference type="NCBI Taxonomy" id="2503024"/>
    <lineage>
        <taxon>Bacteria</taxon>
        <taxon>Pseudomonadati</taxon>
        <taxon>Pseudomonadota</taxon>
        <taxon>Alphaproteobacteria</taxon>
        <taxon>Hyphomicrobiales</taxon>
        <taxon>Rhizobiaceae</taxon>
        <taxon>Rhizobium/Agrobacterium group</taxon>
        <taxon>Neorhizobium</taxon>
    </lineage>
</organism>
<dbReference type="EMBL" id="SBIP01000006">
    <property type="protein sequence ID" value="RWX74865.1"/>
    <property type="molecule type" value="Genomic_DNA"/>
</dbReference>
<dbReference type="RefSeq" id="WP_128445526.1">
    <property type="nucleotide sequence ID" value="NZ_SBIP01000006.1"/>
</dbReference>
<keyword evidence="2" id="KW-1185">Reference proteome</keyword>
<dbReference type="OrthoDB" id="8441435at2"/>
<comment type="caution">
    <text evidence="1">The sequence shown here is derived from an EMBL/GenBank/DDBJ whole genome shotgun (WGS) entry which is preliminary data.</text>
</comment>
<name>A0A3S3S259_9HYPH</name>
<proteinExistence type="predicted"/>
<evidence type="ECO:0000313" key="2">
    <source>
        <dbReference type="Proteomes" id="UP000287687"/>
    </source>
</evidence>
<accession>A0A3S3S259</accession>
<evidence type="ECO:0008006" key="3">
    <source>
        <dbReference type="Google" id="ProtNLM"/>
    </source>
</evidence>
<protein>
    <recommendedName>
        <fullName evidence="3">DUF4238 domain-containing protein</fullName>
    </recommendedName>
</protein>
<gene>
    <name evidence="1" type="ORF">EPK99_23535</name>
</gene>
<dbReference type="Proteomes" id="UP000287687">
    <property type="component" value="Unassembled WGS sequence"/>
</dbReference>